<accession>A0AA86N0I2</accession>
<dbReference type="CDD" id="cd03214">
    <property type="entry name" value="ABC_Iron-Siderophores_B12_Hemin"/>
    <property type="match status" value="1"/>
</dbReference>
<gene>
    <name evidence="7" type="ORF">DNFV4_02872</name>
</gene>
<dbReference type="PANTHER" id="PTHR42794:SF1">
    <property type="entry name" value="HEMIN IMPORT ATP-BINDING PROTEIN HMUV"/>
    <property type="match status" value="1"/>
</dbReference>
<protein>
    <submittedName>
        <fullName evidence="7">ABC transporter ATP-binding protein</fullName>
    </submittedName>
</protein>
<proteinExistence type="predicted"/>
<name>A0AA86N0I2_9BACT</name>
<dbReference type="SMART" id="SM00382">
    <property type="entry name" value="AAA"/>
    <property type="match status" value="1"/>
</dbReference>
<dbReference type="EMBL" id="OX365700">
    <property type="protein sequence ID" value="CAI4032442.1"/>
    <property type="molecule type" value="Genomic_DNA"/>
</dbReference>
<evidence type="ECO:0000313" key="7">
    <source>
        <dbReference type="EMBL" id="CAI4032442.1"/>
    </source>
</evidence>
<dbReference type="PROSITE" id="PS50893">
    <property type="entry name" value="ABC_TRANSPORTER_2"/>
    <property type="match status" value="1"/>
</dbReference>
<sequence>MPSPLPAATAVSEQPRSCPYTIRNLWFHYPASHPALHRAVPWVIQDLSLDVRSGEILGVLGPNGSGKSSLVKILAGLLRPQRGAIQMFGADLSQLTPRDRARRIAVVFQDAPITFPMTIRELVLRGRYPHRSETGLFSGWGWESVQDHEIVRQSMDEVEIAHLADRPLHSISAGERQRAYLARALAQRTPVLILDEPTAYLDVHHQVACFRILHRLQLARKQTIVIVTHDLHLAGHLCDRILLLSHGLTAALGPPHEVLQADRLESVFHCRVRVLVEPHPLTSRPMVTAYPDLRMETGSQSPP</sequence>
<dbReference type="InterPro" id="IPR003593">
    <property type="entry name" value="AAA+_ATPase"/>
</dbReference>
<dbReference type="SUPFAM" id="SSF52540">
    <property type="entry name" value="P-loop containing nucleoside triphosphate hydrolases"/>
    <property type="match status" value="1"/>
</dbReference>
<dbReference type="GO" id="GO:0005524">
    <property type="term" value="F:ATP binding"/>
    <property type="evidence" value="ECO:0007669"/>
    <property type="project" value="UniProtKB-KW"/>
</dbReference>
<dbReference type="KEGG" id="nti:DNFV4_02872"/>
<keyword evidence="4" id="KW-1278">Translocase</keyword>
<evidence type="ECO:0000256" key="4">
    <source>
        <dbReference type="ARBA" id="ARBA00022967"/>
    </source>
</evidence>
<evidence type="ECO:0000256" key="3">
    <source>
        <dbReference type="ARBA" id="ARBA00022840"/>
    </source>
</evidence>
<reference evidence="7" key="1">
    <citation type="submission" date="2022-10" db="EMBL/GenBank/DDBJ databases">
        <authorList>
            <person name="Koch H."/>
        </authorList>
    </citation>
    <scope>NUCLEOTIDE SEQUENCE</scope>
    <source>
        <strain evidence="7">DNF</strain>
    </source>
</reference>
<dbReference type="FunFam" id="3.40.50.300:FF:000134">
    <property type="entry name" value="Iron-enterobactin ABC transporter ATP-binding protein"/>
    <property type="match status" value="1"/>
</dbReference>
<dbReference type="PANTHER" id="PTHR42794">
    <property type="entry name" value="HEMIN IMPORT ATP-BINDING PROTEIN HMUV"/>
    <property type="match status" value="1"/>
</dbReference>
<keyword evidence="1" id="KW-0813">Transport</keyword>
<dbReference type="InterPro" id="IPR027417">
    <property type="entry name" value="P-loop_NTPase"/>
</dbReference>
<dbReference type="InterPro" id="IPR003439">
    <property type="entry name" value="ABC_transporter-like_ATP-bd"/>
</dbReference>
<dbReference type="Proteomes" id="UP001179121">
    <property type="component" value="Chromosome"/>
</dbReference>
<comment type="function">
    <text evidence="5">Part of the ABC transporter complex HmuTUV involved in hemin import. Responsible for energy coupling to the transport system.</text>
</comment>
<organism evidence="7 8">
    <name type="scientific">Nitrospira tepida</name>
    <dbReference type="NCBI Taxonomy" id="2973512"/>
    <lineage>
        <taxon>Bacteria</taxon>
        <taxon>Pseudomonadati</taxon>
        <taxon>Nitrospirota</taxon>
        <taxon>Nitrospiria</taxon>
        <taxon>Nitrospirales</taxon>
        <taxon>Nitrospiraceae</taxon>
        <taxon>Nitrospira</taxon>
    </lineage>
</organism>
<keyword evidence="2" id="KW-0547">Nucleotide-binding</keyword>
<dbReference type="AlphaFoldDB" id="A0AA86N0I2"/>
<evidence type="ECO:0000259" key="6">
    <source>
        <dbReference type="PROSITE" id="PS50893"/>
    </source>
</evidence>
<feature type="domain" description="ABC transporter" evidence="6">
    <location>
        <begin position="20"/>
        <end position="271"/>
    </location>
</feature>
<evidence type="ECO:0000256" key="5">
    <source>
        <dbReference type="ARBA" id="ARBA00037066"/>
    </source>
</evidence>
<evidence type="ECO:0000313" key="8">
    <source>
        <dbReference type="Proteomes" id="UP001179121"/>
    </source>
</evidence>
<keyword evidence="8" id="KW-1185">Reference proteome</keyword>
<evidence type="ECO:0000256" key="2">
    <source>
        <dbReference type="ARBA" id="ARBA00022741"/>
    </source>
</evidence>
<dbReference type="GO" id="GO:0016887">
    <property type="term" value="F:ATP hydrolysis activity"/>
    <property type="evidence" value="ECO:0007669"/>
    <property type="project" value="InterPro"/>
</dbReference>
<dbReference type="Pfam" id="PF00005">
    <property type="entry name" value="ABC_tran"/>
    <property type="match status" value="1"/>
</dbReference>
<dbReference type="Gene3D" id="3.40.50.300">
    <property type="entry name" value="P-loop containing nucleotide triphosphate hydrolases"/>
    <property type="match status" value="1"/>
</dbReference>
<evidence type="ECO:0000256" key="1">
    <source>
        <dbReference type="ARBA" id="ARBA00022448"/>
    </source>
</evidence>
<dbReference type="RefSeq" id="WP_289269164.1">
    <property type="nucleotide sequence ID" value="NZ_OX365700.1"/>
</dbReference>
<keyword evidence="3 7" id="KW-0067">ATP-binding</keyword>